<dbReference type="InterPro" id="IPR052913">
    <property type="entry name" value="Glycopeptide_resist_protein"/>
</dbReference>
<feature type="transmembrane region" description="Helical" evidence="2">
    <location>
        <begin position="37"/>
        <end position="61"/>
    </location>
</feature>
<dbReference type="PANTHER" id="PTHR35788:SF1">
    <property type="entry name" value="EXPORTED PROTEIN"/>
    <property type="match status" value="1"/>
</dbReference>
<evidence type="ECO:0000256" key="2">
    <source>
        <dbReference type="SAM" id="Phobius"/>
    </source>
</evidence>
<feature type="domain" description="YoaR-like putative peptidoglycan binding" evidence="3">
    <location>
        <begin position="112"/>
        <end position="227"/>
    </location>
</feature>
<sequence length="675" mass="73934">MSADQVHFSSTAEAAERQGFPVTTHPRVQRPRRRGDGWLWLTLAALMLLVLALAGGAAYVYRSYEGRIYPNVSIQGIAVGDMTPDQAEAALRARYAAFLRQPLIITYGDRQWTPTLDDLGMTFDFRGAVDRAYNAGRGNGLIGDVQEIAAIWQHGLEIPLRVSYDEMRAQAYLAHLAREIERAPADAQVRLDGEQVATVGSVIGRQVLVDATLSQVSQQLQSLAPATIPIQTRELPPRLDDAAVAAARSRIETILQGPLSLRVGKHEYEWTVDELAQMIVIERVPSGEGDRVVVTLDRSAIEQRLRQIADETEKPGTRPRVAWNNGDLKITKPGKPGLRLDEARARDMVLAALTGRDRTLDLPMIPTDPPVTEANLHQLGIRELVSVGKSDFTGSAAYRVHNIGVGMQLLNGLLVAPGEEFSFNKNIGQINAANGFVEGAAIIQNRTQQEFGGGICQDSTTLFRAAFWAGLPITERWGHSFYISWYDKYALGPRGNGPGLDATIFTGGPDLKFVNDTGAWLLIQAWSDPKTGVAQIELYGTKPNRTVDLTHKVYDHTPAPTEPVFVADPKVPQGTIKHTDKARGGMTIDVYRLVIENGVPRPPELFRTRFRPWPNIYTLNPADIGPDSKPLIPFPSNEQPAQPAPPVEQPTEPPPPPGVEPQPEQNSGEQPPANG</sequence>
<dbReference type="HOGENOM" id="CLU_011572_0_1_0"/>
<name>A7NLR5_ROSCS</name>
<dbReference type="InterPro" id="IPR022029">
    <property type="entry name" value="YoaR-like_PG-bd"/>
</dbReference>
<dbReference type="Pfam" id="PF12229">
    <property type="entry name" value="PG_binding_4"/>
    <property type="match status" value="1"/>
</dbReference>
<evidence type="ECO:0000313" key="5">
    <source>
        <dbReference type="Proteomes" id="UP000000263"/>
    </source>
</evidence>
<reference evidence="4 5" key="1">
    <citation type="submission" date="2007-08" db="EMBL/GenBank/DDBJ databases">
        <title>Complete sequence of Roseiflexus castenholzii DSM 13941.</title>
        <authorList>
            <consortium name="US DOE Joint Genome Institute"/>
            <person name="Copeland A."/>
            <person name="Lucas S."/>
            <person name="Lapidus A."/>
            <person name="Barry K."/>
            <person name="Glavina del Rio T."/>
            <person name="Dalin E."/>
            <person name="Tice H."/>
            <person name="Pitluck S."/>
            <person name="Thompson L.S."/>
            <person name="Brettin T."/>
            <person name="Bruce D."/>
            <person name="Detter J.C."/>
            <person name="Han C."/>
            <person name="Tapia R."/>
            <person name="Schmutz J."/>
            <person name="Larimer F."/>
            <person name="Land M."/>
            <person name="Hauser L."/>
            <person name="Kyrpides N."/>
            <person name="Mikhailova N."/>
            <person name="Bryant D.A."/>
            <person name="Hanada S."/>
            <person name="Tsukatani Y."/>
            <person name="Richardson P."/>
        </authorList>
    </citation>
    <scope>NUCLEOTIDE SEQUENCE [LARGE SCALE GENOMIC DNA]</scope>
    <source>
        <strain evidence="5">DSM 13941 / HLO8</strain>
    </source>
</reference>
<proteinExistence type="predicted"/>
<dbReference type="RefSeq" id="WP_012120885.1">
    <property type="nucleotide sequence ID" value="NC_009767.1"/>
</dbReference>
<dbReference type="EMBL" id="CP000804">
    <property type="protein sequence ID" value="ABU58461.1"/>
    <property type="molecule type" value="Genomic_DNA"/>
</dbReference>
<evidence type="ECO:0000313" key="4">
    <source>
        <dbReference type="EMBL" id="ABU58461.1"/>
    </source>
</evidence>
<feature type="compositionally biased region" description="Pro residues" evidence="1">
    <location>
        <begin position="642"/>
        <end position="660"/>
    </location>
</feature>
<protein>
    <submittedName>
        <fullName evidence="4">VanW family protein</fullName>
    </submittedName>
</protein>
<dbReference type="AlphaFoldDB" id="A7NLR5"/>
<dbReference type="Proteomes" id="UP000000263">
    <property type="component" value="Chromosome"/>
</dbReference>
<evidence type="ECO:0000256" key="1">
    <source>
        <dbReference type="SAM" id="MobiDB-lite"/>
    </source>
</evidence>
<keyword evidence="5" id="KW-1185">Reference proteome</keyword>
<gene>
    <name evidence="4" type="ordered locus">Rcas_2379</name>
</gene>
<dbReference type="InterPro" id="IPR007391">
    <property type="entry name" value="Vancomycin_resist_VanW"/>
</dbReference>
<dbReference type="OrthoDB" id="9797191at2"/>
<dbReference type="Pfam" id="PF04294">
    <property type="entry name" value="VanW"/>
    <property type="match status" value="1"/>
</dbReference>
<evidence type="ECO:0000259" key="3">
    <source>
        <dbReference type="Pfam" id="PF12229"/>
    </source>
</evidence>
<dbReference type="eggNOG" id="COG2720">
    <property type="taxonomic scope" value="Bacteria"/>
</dbReference>
<keyword evidence="2" id="KW-0812">Transmembrane</keyword>
<dbReference type="STRING" id="383372.Rcas_2379"/>
<feature type="region of interest" description="Disordered" evidence="1">
    <location>
        <begin position="624"/>
        <end position="675"/>
    </location>
</feature>
<dbReference type="PANTHER" id="PTHR35788">
    <property type="entry name" value="EXPORTED PROTEIN-RELATED"/>
    <property type="match status" value="1"/>
</dbReference>
<accession>A7NLR5</accession>
<organism evidence="4 5">
    <name type="scientific">Roseiflexus castenholzii (strain DSM 13941 / HLO8)</name>
    <dbReference type="NCBI Taxonomy" id="383372"/>
    <lineage>
        <taxon>Bacteria</taxon>
        <taxon>Bacillati</taxon>
        <taxon>Chloroflexota</taxon>
        <taxon>Chloroflexia</taxon>
        <taxon>Chloroflexales</taxon>
        <taxon>Roseiflexineae</taxon>
        <taxon>Roseiflexaceae</taxon>
        <taxon>Roseiflexus</taxon>
    </lineage>
</organism>
<keyword evidence="2" id="KW-1133">Transmembrane helix</keyword>
<dbReference type="KEGG" id="rca:Rcas_2379"/>
<keyword evidence="2" id="KW-0472">Membrane</keyword>